<protein>
    <submittedName>
        <fullName evidence="1">Uncharacterized protein</fullName>
    </submittedName>
</protein>
<accession>A0A0J7AYW1</accession>
<evidence type="ECO:0000313" key="2">
    <source>
        <dbReference type="Proteomes" id="UP000054565"/>
    </source>
</evidence>
<dbReference type="Proteomes" id="UP000054565">
    <property type="component" value="Unassembled WGS sequence"/>
</dbReference>
<dbReference type="AlphaFoldDB" id="A0A0J7AYW1"/>
<proteinExistence type="predicted"/>
<reference evidence="2" key="1">
    <citation type="journal article" date="2010" name="Genome Res.">
        <title>Population genomic sequencing of Coccidioides fungi reveals recent hybridization and transposon control.</title>
        <authorList>
            <person name="Neafsey D.E."/>
            <person name="Barker B.M."/>
            <person name="Sharpton T.J."/>
            <person name="Stajich J.E."/>
            <person name="Park D.J."/>
            <person name="Whiston E."/>
            <person name="Hung C.-Y."/>
            <person name="McMahan C."/>
            <person name="White J."/>
            <person name="Sykes S."/>
            <person name="Heiman D."/>
            <person name="Young S."/>
            <person name="Zeng Q."/>
            <person name="Abouelleil A."/>
            <person name="Aftuck L."/>
            <person name="Bessette D."/>
            <person name="Brown A."/>
            <person name="FitzGerald M."/>
            <person name="Lui A."/>
            <person name="Macdonald J.P."/>
            <person name="Priest M."/>
            <person name="Orbach M.J."/>
            <person name="Galgiani J.N."/>
            <person name="Kirkland T.N."/>
            <person name="Cole G.T."/>
            <person name="Birren B.W."/>
            <person name="Henn M.R."/>
            <person name="Taylor J.W."/>
            <person name="Rounsley S.D."/>
        </authorList>
    </citation>
    <scope>NUCLEOTIDE SEQUENCE [LARGE SCALE GENOMIC DNA]</scope>
    <source>
        <strain evidence="2">RMSCC 2394</strain>
    </source>
</reference>
<name>A0A0J7AYW1_COCIT</name>
<sequence length="205" mass="22619">MAVPSLRLESPLALEYVWTNAACVVGTLVECSPGWPGIPQLPLTGQPQRAVQCRRRDADDGYMPRTPSYTNTKCTGRFQALEKLRRDLGRWLQAGSSLVYDARSKGLISTRLAPNGAKICQFLLNGGLETWLPTHLDTTSLVRRAISRPRVRRPPPSHTSAFFLRGPLLAQKPVFVYRLLGIDGGPSAAVQSSEQGIWMCACSKW</sequence>
<evidence type="ECO:0000313" key="1">
    <source>
        <dbReference type="EMBL" id="KMP02657.1"/>
    </source>
</evidence>
<dbReference type="EMBL" id="DS028094">
    <property type="protein sequence ID" value="KMP02657.1"/>
    <property type="molecule type" value="Genomic_DNA"/>
</dbReference>
<organism evidence="1 2">
    <name type="scientific">Coccidioides immitis RMSCC 2394</name>
    <dbReference type="NCBI Taxonomy" id="404692"/>
    <lineage>
        <taxon>Eukaryota</taxon>
        <taxon>Fungi</taxon>
        <taxon>Dikarya</taxon>
        <taxon>Ascomycota</taxon>
        <taxon>Pezizomycotina</taxon>
        <taxon>Eurotiomycetes</taxon>
        <taxon>Eurotiomycetidae</taxon>
        <taxon>Onygenales</taxon>
        <taxon>Onygenaceae</taxon>
        <taxon>Coccidioides</taxon>
    </lineage>
</organism>
<gene>
    <name evidence="1" type="ORF">CIRG_02349</name>
</gene>